<feature type="region of interest" description="Disordered" evidence="1">
    <location>
        <begin position="416"/>
        <end position="438"/>
    </location>
</feature>
<dbReference type="Pfam" id="PF03372">
    <property type="entry name" value="Exo_endo_phos"/>
    <property type="match status" value="1"/>
</dbReference>
<feature type="compositionally biased region" description="Low complexity" evidence="1">
    <location>
        <begin position="127"/>
        <end position="142"/>
    </location>
</feature>
<feature type="region of interest" description="Disordered" evidence="1">
    <location>
        <begin position="63"/>
        <end position="204"/>
    </location>
</feature>
<name>A0AAW0PK79_9GOBI</name>
<dbReference type="PANTHER" id="PTHR46670:SF3">
    <property type="entry name" value="ENDONUCLEASE_EXONUCLEASE_PHOSPHATASE DOMAIN-CONTAINING PROTEIN"/>
    <property type="match status" value="1"/>
</dbReference>
<evidence type="ECO:0000313" key="4">
    <source>
        <dbReference type="Proteomes" id="UP001460270"/>
    </source>
</evidence>
<accession>A0AAW0PK79</accession>
<dbReference type="InterPro" id="IPR005135">
    <property type="entry name" value="Endo/exonuclease/phosphatase"/>
</dbReference>
<proteinExistence type="predicted"/>
<dbReference type="EMBL" id="JBBPFD010000004">
    <property type="protein sequence ID" value="KAK7929830.1"/>
    <property type="molecule type" value="Genomic_DNA"/>
</dbReference>
<feature type="compositionally biased region" description="Polar residues" evidence="1">
    <location>
        <begin position="115"/>
        <end position="126"/>
    </location>
</feature>
<evidence type="ECO:0000259" key="2">
    <source>
        <dbReference type="Pfam" id="PF03372"/>
    </source>
</evidence>
<dbReference type="PANTHER" id="PTHR46670">
    <property type="entry name" value="ENDO/EXONUCLEASE/PHOSPHATASE DOMAIN-CONTAINING PROTEIN"/>
    <property type="match status" value="1"/>
</dbReference>
<dbReference type="GO" id="GO:0003824">
    <property type="term" value="F:catalytic activity"/>
    <property type="evidence" value="ECO:0007669"/>
    <property type="project" value="InterPro"/>
</dbReference>
<dbReference type="Gene3D" id="3.60.10.10">
    <property type="entry name" value="Endonuclease/exonuclease/phosphatase"/>
    <property type="match status" value="1"/>
</dbReference>
<sequence length="438" mass="48804">MIRVVHDKPAPQIVRLKPMDIRVECDVPVLRPTYLTPNSPKQNFCSSLANPTPISDKLTLLSSRHQPSKEPSPRRDKPYPLSSRSNSDKKTLHIFLEERSPRRGHTYPLLKEVKNASTQTNEVKNASTQTNDSKSSKSSQNESSDDYVDFSKPTLYRCSSDSDSSENTSAPGPPDPPRDYESSESETESESSSESSSGSESGCEEVELNMAVLNARSVNKLVRTGSNAITNLIQGNNLDVLLISETWLPQDSRNNSEFVNILPPNYSVFNEPRFYGRGGGVAIVFSDAFECYEISFNFTLRFEYVAACLSLPCALNSILILNVYRRPAQTIPDFLRELATLLSMIDSEFSTIIIGGDFNIWVDCPNRRATQAFQNLLDENNLVQRVREPTHRRGHILDLVIARNNVRISGLSVQPNSFSDHSTVSSPCTTHPKAPSDL</sequence>
<evidence type="ECO:0000256" key="1">
    <source>
        <dbReference type="SAM" id="MobiDB-lite"/>
    </source>
</evidence>
<feature type="compositionally biased region" description="Basic and acidic residues" evidence="1">
    <location>
        <begin position="86"/>
        <end position="101"/>
    </location>
</feature>
<dbReference type="AlphaFoldDB" id="A0AAW0PK79"/>
<feature type="compositionally biased region" description="Low complexity" evidence="1">
    <location>
        <begin position="192"/>
        <end position="201"/>
    </location>
</feature>
<gene>
    <name evidence="3" type="ORF">WMY93_006225</name>
</gene>
<protein>
    <recommendedName>
        <fullName evidence="2">Endonuclease/exonuclease/phosphatase domain-containing protein</fullName>
    </recommendedName>
</protein>
<keyword evidence="4" id="KW-1185">Reference proteome</keyword>
<organism evidence="3 4">
    <name type="scientific">Mugilogobius chulae</name>
    <name type="common">yellowstripe goby</name>
    <dbReference type="NCBI Taxonomy" id="88201"/>
    <lineage>
        <taxon>Eukaryota</taxon>
        <taxon>Metazoa</taxon>
        <taxon>Chordata</taxon>
        <taxon>Craniata</taxon>
        <taxon>Vertebrata</taxon>
        <taxon>Euteleostomi</taxon>
        <taxon>Actinopterygii</taxon>
        <taxon>Neopterygii</taxon>
        <taxon>Teleostei</taxon>
        <taxon>Neoteleostei</taxon>
        <taxon>Acanthomorphata</taxon>
        <taxon>Gobiaria</taxon>
        <taxon>Gobiiformes</taxon>
        <taxon>Gobioidei</taxon>
        <taxon>Gobiidae</taxon>
        <taxon>Gobionellinae</taxon>
        <taxon>Mugilogobius</taxon>
    </lineage>
</organism>
<feature type="compositionally biased region" description="Acidic residues" evidence="1">
    <location>
        <begin position="182"/>
        <end position="191"/>
    </location>
</feature>
<feature type="compositionally biased region" description="Polar residues" evidence="1">
    <location>
        <begin position="416"/>
        <end position="429"/>
    </location>
</feature>
<evidence type="ECO:0000313" key="3">
    <source>
        <dbReference type="EMBL" id="KAK7929830.1"/>
    </source>
</evidence>
<reference evidence="4" key="1">
    <citation type="submission" date="2024-04" db="EMBL/GenBank/DDBJ databases">
        <title>Salinicola lusitanus LLJ914,a marine bacterium isolated from the Okinawa Trough.</title>
        <authorList>
            <person name="Li J."/>
        </authorList>
    </citation>
    <scope>NUCLEOTIDE SEQUENCE [LARGE SCALE GENOMIC DNA]</scope>
</reference>
<comment type="caution">
    <text evidence="3">The sequence shown here is derived from an EMBL/GenBank/DDBJ whole genome shotgun (WGS) entry which is preliminary data.</text>
</comment>
<feature type="domain" description="Endonuclease/exonuclease/phosphatase" evidence="2">
    <location>
        <begin position="225"/>
        <end position="421"/>
    </location>
</feature>
<dbReference type="InterPro" id="IPR036691">
    <property type="entry name" value="Endo/exonu/phosph_ase_sf"/>
</dbReference>
<dbReference type="Proteomes" id="UP001460270">
    <property type="component" value="Unassembled WGS sequence"/>
</dbReference>
<dbReference type="SUPFAM" id="SSF56219">
    <property type="entry name" value="DNase I-like"/>
    <property type="match status" value="1"/>
</dbReference>
<feature type="compositionally biased region" description="Basic and acidic residues" evidence="1">
    <location>
        <begin position="67"/>
        <end position="78"/>
    </location>
</feature>